<organism evidence="15">
    <name type="scientific">Anthurium amnicola</name>
    <dbReference type="NCBI Taxonomy" id="1678845"/>
    <lineage>
        <taxon>Eukaryota</taxon>
        <taxon>Viridiplantae</taxon>
        <taxon>Streptophyta</taxon>
        <taxon>Embryophyta</taxon>
        <taxon>Tracheophyta</taxon>
        <taxon>Spermatophyta</taxon>
        <taxon>Magnoliopsida</taxon>
        <taxon>Liliopsida</taxon>
        <taxon>Araceae</taxon>
        <taxon>Pothoideae</taxon>
        <taxon>Potheae</taxon>
        <taxon>Anthurium</taxon>
    </lineage>
</organism>
<evidence type="ECO:0000259" key="14">
    <source>
        <dbReference type="PROSITE" id="PS50848"/>
    </source>
</evidence>
<dbReference type="Pfam" id="PF01852">
    <property type="entry name" value="START"/>
    <property type="match status" value="1"/>
</dbReference>
<dbReference type="InterPro" id="IPR057993">
    <property type="entry name" value="HD-Zip_IV_C"/>
</dbReference>
<evidence type="ECO:0000256" key="3">
    <source>
        <dbReference type="ARBA" id="ARBA00023015"/>
    </source>
</evidence>
<dbReference type="InterPro" id="IPR017970">
    <property type="entry name" value="Homeobox_CS"/>
</dbReference>
<evidence type="ECO:0000256" key="1">
    <source>
        <dbReference type="ARBA" id="ARBA00004123"/>
    </source>
</evidence>
<dbReference type="FunFam" id="3.30.530.20:FF:000026">
    <property type="entry name" value="Homeobox-leucine zipper protein GLABRA 2"/>
    <property type="match status" value="1"/>
</dbReference>
<feature type="domain" description="START" evidence="14">
    <location>
        <begin position="245"/>
        <end position="481"/>
    </location>
</feature>
<feature type="compositionally biased region" description="Acidic residues" evidence="12">
    <location>
        <begin position="28"/>
        <end position="37"/>
    </location>
</feature>
<keyword evidence="5 9" id="KW-0238">DNA-binding</keyword>
<comment type="similarity">
    <text evidence="2">Belongs to the HD-ZIP homeobox family. Class IV subfamily.</text>
</comment>
<dbReference type="EMBL" id="GDJX01016962">
    <property type="protein sequence ID" value="JAT50974.1"/>
    <property type="molecule type" value="Transcribed_RNA"/>
</dbReference>
<keyword evidence="4 11" id="KW-0175">Coiled coil</keyword>
<keyword evidence="3" id="KW-0805">Transcription regulation</keyword>
<dbReference type="SUPFAM" id="SSF55961">
    <property type="entry name" value="Bet v1-like"/>
    <property type="match status" value="2"/>
</dbReference>
<dbReference type="PANTHER" id="PTHR45654">
    <property type="entry name" value="HOMEOBOX-LEUCINE ZIPPER PROTEIN MERISTEM L1"/>
    <property type="match status" value="1"/>
</dbReference>
<evidence type="ECO:0000256" key="9">
    <source>
        <dbReference type="PROSITE-ProRule" id="PRU00108"/>
    </source>
</evidence>
<evidence type="ECO:0000256" key="6">
    <source>
        <dbReference type="ARBA" id="ARBA00023155"/>
    </source>
</evidence>
<dbReference type="AlphaFoldDB" id="A0A1D1Y8Q0"/>
<feature type="compositionally biased region" description="Polar residues" evidence="12">
    <location>
        <begin position="48"/>
        <end position="58"/>
    </location>
</feature>
<dbReference type="SUPFAM" id="SSF46689">
    <property type="entry name" value="Homeodomain-like"/>
    <property type="match status" value="1"/>
</dbReference>
<dbReference type="Pfam" id="PF25797">
    <property type="entry name" value="PDF2_C"/>
    <property type="match status" value="1"/>
</dbReference>
<dbReference type="GO" id="GO:0000981">
    <property type="term" value="F:DNA-binding transcription factor activity, RNA polymerase II-specific"/>
    <property type="evidence" value="ECO:0007669"/>
    <property type="project" value="InterPro"/>
</dbReference>
<dbReference type="InterPro" id="IPR042160">
    <property type="entry name" value="HD-Zip_IV"/>
</dbReference>
<reference evidence="15" key="1">
    <citation type="submission" date="2015-07" db="EMBL/GenBank/DDBJ databases">
        <title>Transcriptome Assembly of Anthurium amnicola.</title>
        <authorList>
            <person name="Suzuki J."/>
        </authorList>
    </citation>
    <scope>NUCLEOTIDE SEQUENCE</scope>
</reference>
<keyword evidence="7" id="KW-0804">Transcription</keyword>
<dbReference type="Gene3D" id="3.30.530.20">
    <property type="match status" value="1"/>
</dbReference>
<evidence type="ECO:0000256" key="2">
    <source>
        <dbReference type="ARBA" id="ARBA00006789"/>
    </source>
</evidence>
<feature type="coiled-coil region" evidence="11">
    <location>
        <begin position="141"/>
        <end position="212"/>
    </location>
</feature>
<dbReference type="FunFam" id="1.10.10.60:FF:000229">
    <property type="entry name" value="Homeobox-leucine zipper protein HDG1"/>
    <property type="match status" value="1"/>
</dbReference>
<dbReference type="PROSITE" id="PS00027">
    <property type="entry name" value="HOMEOBOX_1"/>
    <property type="match status" value="1"/>
</dbReference>
<feature type="domain" description="Homeobox" evidence="13">
    <location>
        <begin position="82"/>
        <end position="142"/>
    </location>
</feature>
<dbReference type="InterPro" id="IPR023393">
    <property type="entry name" value="START-like_dom_sf"/>
</dbReference>
<keyword evidence="8 9" id="KW-0539">Nucleus</keyword>
<accession>A0A1D1Y8Q0</accession>
<evidence type="ECO:0000256" key="10">
    <source>
        <dbReference type="RuleBase" id="RU000682"/>
    </source>
</evidence>
<dbReference type="CDD" id="cd08875">
    <property type="entry name" value="START_ArGLABRA2_like"/>
    <property type="match status" value="1"/>
</dbReference>
<name>A0A1D1Y8Q0_9ARAE</name>
<gene>
    <name evidence="15" type="primary">GL2_4</name>
    <name evidence="15" type="ORF">g.64559</name>
</gene>
<feature type="DNA-binding region" description="Homeobox" evidence="9">
    <location>
        <begin position="84"/>
        <end position="143"/>
    </location>
</feature>
<dbReference type="GO" id="GO:0003677">
    <property type="term" value="F:DNA binding"/>
    <property type="evidence" value="ECO:0007669"/>
    <property type="project" value="UniProtKB-UniRule"/>
</dbReference>
<dbReference type="GO" id="GO:0030154">
    <property type="term" value="P:cell differentiation"/>
    <property type="evidence" value="ECO:0007669"/>
    <property type="project" value="UniProtKB-ARBA"/>
</dbReference>
<feature type="region of interest" description="Disordered" evidence="12">
    <location>
        <begin position="213"/>
        <end position="234"/>
    </location>
</feature>
<comment type="subcellular location">
    <subcellularLocation>
        <location evidence="1 9 10">Nucleus</location>
    </subcellularLocation>
</comment>
<dbReference type="InterPro" id="IPR002913">
    <property type="entry name" value="START_lipid-bd_dom"/>
</dbReference>
<dbReference type="PROSITE" id="PS50071">
    <property type="entry name" value="HOMEOBOX_2"/>
    <property type="match status" value="1"/>
</dbReference>
<feature type="compositionally biased region" description="Basic residues" evidence="12">
    <location>
        <begin position="80"/>
        <end position="90"/>
    </location>
</feature>
<protein>
    <submittedName>
        <fullName evidence="15">Homeobox-leucine zipper protein GLABRA 2</fullName>
    </submittedName>
</protein>
<dbReference type="SMART" id="SM00234">
    <property type="entry name" value="START"/>
    <property type="match status" value="1"/>
</dbReference>
<dbReference type="SMART" id="SM00389">
    <property type="entry name" value="HOX"/>
    <property type="match status" value="1"/>
</dbReference>
<dbReference type="GO" id="GO:0005634">
    <property type="term" value="C:nucleus"/>
    <property type="evidence" value="ECO:0007669"/>
    <property type="project" value="UniProtKB-SubCell"/>
</dbReference>
<dbReference type="InterPro" id="IPR001356">
    <property type="entry name" value="HD"/>
</dbReference>
<sequence length="741" mass="81859">MSGTKDYASPALSLSLAGVFRNAARAEEEVEEGDEESGGGGCRGETVDISSENTGTGRSEQDGDDDDEELPEEDGEVSKGKNKKRKKYHRHTVDQIKEMEGLFKESPHPDEKQRQQLSKRLGLAPRQVKFWFQNRRTQIKAMQERHENSLLKSEMEKLREENRNMRETINKACCPNCGSLTTYKDATKTTEVQQLRLENSRLKAEIEKLRVGKVPQGTTASSSSCSTPGKDQENRSSLDYYSGFFGVDKPKILEIVNLAMDELMKMATAREPLWVRSLESGREILNYDEYVGEFSPRSSNDGRVRRSIEASRETGVVILDISRLVQSFIDVNEWKDMFPGTISKAATVDIISNGESGNGNGVVQLMFAELQMLTPMVPTREVYFIRHCKQHSPDIWAVVDVSIDAIEHNIDASLVKCKKLPSGCVIEDKANGHCKVTWVEHMECQRGTVHTMYRPIVNSGLAFGAWHWMATLQQQCERMVFFMATNVPTKDSNGVSTLAGRKSTMKLAQRMTSNFCYAVGASSYHTWTKMSTKNGDDLRISSRKNLNDPGEPVGIILCAVSSVWLPVSASAMFDFLRDETRRSEWDVLLTGGTAQTIASIAKGQHRGNSVTLHAVQSRDNSEKWFLQDSCTNAFESMVVFAPVDMSGMQSVMSGCDSGSVAILPSGFSILPDGLDASPPVITSRREEKPAEGGGSLLTVALQVVANASPAAKLTMESVEAVNSLVSSTLQSIKKSMQCEEG</sequence>
<dbReference type="GO" id="GO:0008289">
    <property type="term" value="F:lipid binding"/>
    <property type="evidence" value="ECO:0007669"/>
    <property type="project" value="InterPro"/>
</dbReference>
<dbReference type="PANTHER" id="PTHR45654:SF24">
    <property type="entry name" value="HOMEOBOX-LEUCINE ZIPPER PROTEIN GLABRA 2"/>
    <property type="match status" value="1"/>
</dbReference>
<evidence type="ECO:0000256" key="7">
    <source>
        <dbReference type="ARBA" id="ARBA00023163"/>
    </source>
</evidence>
<evidence type="ECO:0000256" key="4">
    <source>
        <dbReference type="ARBA" id="ARBA00023054"/>
    </source>
</evidence>
<feature type="region of interest" description="Disordered" evidence="12">
    <location>
        <begin position="24"/>
        <end position="93"/>
    </location>
</feature>
<dbReference type="CDD" id="cd00086">
    <property type="entry name" value="homeodomain"/>
    <property type="match status" value="1"/>
</dbReference>
<evidence type="ECO:0000259" key="13">
    <source>
        <dbReference type="PROSITE" id="PS50071"/>
    </source>
</evidence>
<feature type="compositionally biased region" description="Polar residues" evidence="12">
    <location>
        <begin position="216"/>
        <end position="229"/>
    </location>
</feature>
<dbReference type="PROSITE" id="PS50848">
    <property type="entry name" value="START"/>
    <property type="match status" value="1"/>
</dbReference>
<dbReference type="Pfam" id="PF00046">
    <property type="entry name" value="Homeodomain"/>
    <property type="match status" value="1"/>
</dbReference>
<dbReference type="Gene3D" id="1.10.10.60">
    <property type="entry name" value="Homeodomain-like"/>
    <property type="match status" value="1"/>
</dbReference>
<evidence type="ECO:0000256" key="8">
    <source>
        <dbReference type="ARBA" id="ARBA00023242"/>
    </source>
</evidence>
<evidence type="ECO:0000256" key="11">
    <source>
        <dbReference type="SAM" id="Coils"/>
    </source>
</evidence>
<evidence type="ECO:0000256" key="5">
    <source>
        <dbReference type="ARBA" id="ARBA00023125"/>
    </source>
</evidence>
<feature type="compositionally biased region" description="Acidic residues" evidence="12">
    <location>
        <begin position="62"/>
        <end position="75"/>
    </location>
</feature>
<keyword evidence="6 9" id="KW-0371">Homeobox</keyword>
<proteinExistence type="inferred from homology"/>
<dbReference type="InterPro" id="IPR009057">
    <property type="entry name" value="Homeodomain-like_sf"/>
</dbReference>
<evidence type="ECO:0000313" key="15">
    <source>
        <dbReference type="EMBL" id="JAT50974.1"/>
    </source>
</evidence>
<evidence type="ECO:0000256" key="12">
    <source>
        <dbReference type="SAM" id="MobiDB-lite"/>
    </source>
</evidence>